<keyword evidence="1" id="KW-0472">Membrane</keyword>
<reference evidence="2 3" key="1">
    <citation type="submission" date="2021-06" db="EMBL/GenBank/DDBJ databases">
        <authorList>
            <person name="Kallberg Y."/>
            <person name="Tangrot J."/>
            <person name="Rosling A."/>
        </authorList>
    </citation>
    <scope>NUCLEOTIDE SEQUENCE [LARGE SCALE GENOMIC DNA]</scope>
    <source>
        <strain evidence="2 3">120-4 pot B 10/14</strain>
    </source>
</reference>
<organism evidence="2 3">
    <name type="scientific">Gigaspora margarita</name>
    <dbReference type="NCBI Taxonomy" id="4874"/>
    <lineage>
        <taxon>Eukaryota</taxon>
        <taxon>Fungi</taxon>
        <taxon>Fungi incertae sedis</taxon>
        <taxon>Mucoromycota</taxon>
        <taxon>Glomeromycotina</taxon>
        <taxon>Glomeromycetes</taxon>
        <taxon>Diversisporales</taxon>
        <taxon>Gigasporaceae</taxon>
        <taxon>Gigaspora</taxon>
    </lineage>
</organism>
<gene>
    <name evidence="2" type="ORF">GMARGA_LOCUS20785</name>
</gene>
<protein>
    <submittedName>
        <fullName evidence="2">21368_t:CDS:1</fullName>
    </submittedName>
</protein>
<evidence type="ECO:0000256" key="1">
    <source>
        <dbReference type="SAM" id="Phobius"/>
    </source>
</evidence>
<sequence length="143" mass="16511">KMKSVAKIIRKVTNLLIKNLSEYLILEIILNIFQLEMFLIIGLANSDDSEFIIQELSINLWAKNLKLESLTIERNITVQATLVPTQSKPLKEIVDLLTKMAISNNSKFDEVCESEIISTDITLILTWVIYFQFYQQKNCLTIK</sequence>
<evidence type="ECO:0000313" key="3">
    <source>
        <dbReference type="Proteomes" id="UP000789901"/>
    </source>
</evidence>
<dbReference type="EMBL" id="CAJVQB010018566">
    <property type="protein sequence ID" value="CAG8788116.1"/>
    <property type="molecule type" value="Genomic_DNA"/>
</dbReference>
<keyword evidence="1" id="KW-1133">Transmembrane helix</keyword>
<feature type="non-terminal residue" evidence="2">
    <location>
        <position position="1"/>
    </location>
</feature>
<keyword evidence="3" id="KW-1185">Reference proteome</keyword>
<accession>A0ABN7VNN5</accession>
<keyword evidence="1" id="KW-0812">Transmembrane</keyword>
<proteinExistence type="predicted"/>
<dbReference type="Proteomes" id="UP000789901">
    <property type="component" value="Unassembled WGS sequence"/>
</dbReference>
<feature type="transmembrane region" description="Helical" evidence="1">
    <location>
        <begin position="20"/>
        <end position="44"/>
    </location>
</feature>
<name>A0ABN7VNN5_GIGMA</name>
<evidence type="ECO:0000313" key="2">
    <source>
        <dbReference type="EMBL" id="CAG8788116.1"/>
    </source>
</evidence>
<comment type="caution">
    <text evidence="2">The sequence shown here is derived from an EMBL/GenBank/DDBJ whole genome shotgun (WGS) entry which is preliminary data.</text>
</comment>